<feature type="repeat" description="TPR" evidence="3">
    <location>
        <begin position="147"/>
        <end position="180"/>
    </location>
</feature>
<dbReference type="NCBIfam" id="TIGR02521">
    <property type="entry name" value="type_IV_pilW"/>
    <property type="match status" value="1"/>
</dbReference>
<dbReference type="Pfam" id="PF13432">
    <property type="entry name" value="TPR_16"/>
    <property type="match status" value="1"/>
</dbReference>
<evidence type="ECO:0000256" key="4">
    <source>
        <dbReference type="SAM" id="SignalP"/>
    </source>
</evidence>
<dbReference type="InterPro" id="IPR011990">
    <property type="entry name" value="TPR-like_helical_dom_sf"/>
</dbReference>
<dbReference type="RefSeq" id="WP_022968608.1">
    <property type="nucleotide sequence ID" value="NZ_ATVD01000002.1"/>
</dbReference>
<comment type="caution">
    <text evidence="5">The sequence shown here is derived from an EMBL/GenBank/DDBJ whole genome shotgun (WGS) entry which is preliminary data.</text>
</comment>
<dbReference type="Gene3D" id="1.25.40.10">
    <property type="entry name" value="Tetratricopeptide repeat domain"/>
    <property type="match status" value="1"/>
</dbReference>
<feature type="signal peptide" evidence="4">
    <location>
        <begin position="1"/>
        <end position="26"/>
    </location>
</feature>
<dbReference type="STRING" id="1121015.GCA_000420545_00962"/>
<reference evidence="5 6" key="1">
    <citation type="submission" date="2013-09" db="EMBL/GenBank/DDBJ databases">
        <title>Genome sequencing of Arenimonas oryziterrae.</title>
        <authorList>
            <person name="Chen F."/>
            <person name="Wang G."/>
        </authorList>
    </citation>
    <scope>NUCLEOTIDE SEQUENCE [LARGE SCALE GENOMIC DNA]</scope>
    <source>
        <strain evidence="5 6">YC6267</strain>
    </source>
</reference>
<dbReference type="InterPro" id="IPR013360">
    <property type="entry name" value="Pilus_4_PilW"/>
</dbReference>
<keyword evidence="1" id="KW-0677">Repeat</keyword>
<dbReference type="SMART" id="SM00028">
    <property type="entry name" value="TPR"/>
    <property type="match status" value="3"/>
</dbReference>
<organism evidence="5 6">
    <name type="scientific">Arenimonas oryziterrae DSM 21050 = YC6267</name>
    <dbReference type="NCBI Taxonomy" id="1121015"/>
    <lineage>
        <taxon>Bacteria</taxon>
        <taxon>Pseudomonadati</taxon>
        <taxon>Pseudomonadota</taxon>
        <taxon>Gammaproteobacteria</taxon>
        <taxon>Lysobacterales</taxon>
        <taxon>Lysobacteraceae</taxon>
        <taxon>Arenimonas</taxon>
    </lineage>
</organism>
<proteinExistence type="predicted"/>
<dbReference type="SUPFAM" id="SSF81901">
    <property type="entry name" value="HCP-like"/>
    <property type="match status" value="1"/>
</dbReference>
<gene>
    <name evidence="5" type="ORF">N789_00075</name>
</gene>
<keyword evidence="6" id="KW-1185">Reference proteome</keyword>
<dbReference type="InterPro" id="IPR052346">
    <property type="entry name" value="O-mannosyl-transferase_TMTC"/>
</dbReference>
<evidence type="ECO:0000313" key="6">
    <source>
        <dbReference type="Proteomes" id="UP000029385"/>
    </source>
</evidence>
<feature type="chain" id="PRO_5001869249" evidence="4">
    <location>
        <begin position="27"/>
        <end position="259"/>
    </location>
</feature>
<dbReference type="Pfam" id="PF14559">
    <property type="entry name" value="TPR_19"/>
    <property type="match status" value="1"/>
</dbReference>
<feature type="repeat" description="TPR" evidence="3">
    <location>
        <begin position="43"/>
        <end position="76"/>
    </location>
</feature>
<sequence>MRLHNLVIAGVLLPVALACVPSSAFARERNKDAGPVSSVSNAGRVNLGLAQSYLKENDLQTALERAQRALRTDPGSSEVHAILGLIYNRIGDQGKAEQEMRRAIDLTPNNGSILNAYGTYACSRGQFDVADAQFSKALLDPFYMQPAQALYNAGKCAKDAGQMTKAEAYLRRALDMSPEQGEVLFKLAEVELAQGKTMEARAFIQRRDALGKPSREVLELAARIEDAAGDRSAAARYRQRIQDLSSDTALPTGEGASQP</sequence>
<dbReference type="PROSITE" id="PS51257">
    <property type="entry name" value="PROKAR_LIPOPROTEIN"/>
    <property type="match status" value="1"/>
</dbReference>
<keyword evidence="4" id="KW-0732">Signal</keyword>
<dbReference type="eggNOG" id="COG3063">
    <property type="taxonomic scope" value="Bacteria"/>
</dbReference>
<evidence type="ECO:0000256" key="3">
    <source>
        <dbReference type="PROSITE-ProRule" id="PRU00339"/>
    </source>
</evidence>
<dbReference type="PROSITE" id="PS50005">
    <property type="entry name" value="TPR"/>
    <property type="match status" value="3"/>
</dbReference>
<name>A0A091AYG8_9GAMM</name>
<feature type="repeat" description="TPR" evidence="3">
    <location>
        <begin position="77"/>
        <end position="110"/>
    </location>
</feature>
<evidence type="ECO:0000256" key="1">
    <source>
        <dbReference type="ARBA" id="ARBA00022737"/>
    </source>
</evidence>
<protein>
    <submittedName>
        <fullName evidence="5">Uncharacterized protein</fullName>
    </submittedName>
</protein>
<dbReference type="AlphaFoldDB" id="A0A091AYG8"/>
<dbReference type="PANTHER" id="PTHR44227:SF3">
    <property type="entry name" value="PROTEIN O-MANNOSYL-TRANSFERASE TMTC4"/>
    <property type="match status" value="1"/>
</dbReference>
<dbReference type="PATRIC" id="fig|1121015.4.peg.16"/>
<keyword evidence="2 3" id="KW-0802">TPR repeat</keyword>
<dbReference type="InterPro" id="IPR019734">
    <property type="entry name" value="TPR_rpt"/>
</dbReference>
<accession>A0A091AYG8</accession>
<evidence type="ECO:0000313" key="5">
    <source>
        <dbReference type="EMBL" id="KFN44436.1"/>
    </source>
</evidence>
<evidence type="ECO:0000256" key="2">
    <source>
        <dbReference type="ARBA" id="ARBA00022803"/>
    </source>
</evidence>
<dbReference type="EMBL" id="AVCI01000001">
    <property type="protein sequence ID" value="KFN44436.1"/>
    <property type="molecule type" value="Genomic_DNA"/>
</dbReference>
<dbReference type="PANTHER" id="PTHR44227">
    <property type="match status" value="1"/>
</dbReference>
<dbReference type="Proteomes" id="UP000029385">
    <property type="component" value="Unassembled WGS sequence"/>
</dbReference>